<dbReference type="GO" id="GO:1990904">
    <property type="term" value="C:ribonucleoprotein complex"/>
    <property type="evidence" value="ECO:0007669"/>
    <property type="project" value="UniProtKB-KW"/>
</dbReference>
<evidence type="ECO:0000256" key="3">
    <source>
        <dbReference type="ARBA" id="ARBA00023274"/>
    </source>
</evidence>
<organism evidence="5 6">
    <name type="scientific">Paramecium primaurelia</name>
    <dbReference type="NCBI Taxonomy" id="5886"/>
    <lineage>
        <taxon>Eukaryota</taxon>
        <taxon>Sar</taxon>
        <taxon>Alveolata</taxon>
        <taxon>Ciliophora</taxon>
        <taxon>Intramacronucleata</taxon>
        <taxon>Oligohymenophorea</taxon>
        <taxon>Peniculida</taxon>
        <taxon>Parameciidae</taxon>
        <taxon>Paramecium</taxon>
    </lineage>
</organism>
<evidence type="ECO:0000256" key="1">
    <source>
        <dbReference type="ARBA" id="ARBA00009364"/>
    </source>
</evidence>
<dbReference type="GO" id="GO:0005840">
    <property type="term" value="C:ribosome"/>
    <property type="evidence" value="ECO:0007669"/>
    <property type="project" value="UniProtKB-KW"/>
</dbReference>
<evidence type="ECO:0000256" key="2">
    <source>
        <dbReference type="ARBA" id="ARBA00022980"/>
    </source>
</evidence>
<accession>A0A8S1LK10</accession>
<gene>
    <name evidence="5" type="ORF">PPRIM_AZ9-3.1.T0390126</name>
</gene>
<evidence type="ECO:0000313" key="6">
    <source>
        <dbReference type="Proteomes" id="UP000688137"/>
    </source>
</evidence>
<protein>
    <recommendedName>
        <fullName evidence="7">60S ribosomal protein L44</fullName>
    </recommendedName>
</protein>
<keyword evidence="2 4" id="KW-0689">Ribosomal protein</keyword>
<comment type="caution">
    <text evidence="5">The sequence shown here is derived from an EMBL/GenBank/DDBJ whole genome shotgun (WGS) entry which is preliminary data.</text>
</comment>
<comment type="similarity">
    <text evidence="1 4">Belongs to the eukaryotic ribosomal protein eL42 family.</text>
</comment>
<dbReference type="AlphaFoldDB" id="A0A8S1LK10"/>
<evidence type="ECO:0008006" key="7">
    <source>
        <dbReference type="Google" id="ProtNLM"/>
    </source>
</evidence>
<dbReference type="Pfam" id="PF00935">
    <property type="entry name" value="Ribosomal_L44"/>
    <property type="match status" value="1"/>
</dbReference>
<dbReference type="PANTHER" id="PTHR10369">
    <property type="entry name" value="60S RIBOSOMAL PROTEIN L36A/L44"/>
    <property type="match status" value="1"/>
</dbReference>
<keyword evidence="3 4" id="KW-0687">Ribonucleoprotein</keyword>
<dbReference type="InterPro" id="IPR000552">
    <property type="entry name" value="Ribosomal_eL44"/>
</dbReference>
<proteinExistence type="inferred from homology"/>
<dbReference type="OMA" id="MLAIKEM"/>
<dbReference type="FunFam" id="3.10.450.80:FF:000001">
    <property type="entry name" value="60S ribosomal protein L44"/>
    <property type="match status" value="1"/>
</dbReference>
<dbReference type="PROSITE" id="PS01172">
    <property type="entry name" value="RIBOSOMAL_L44E"/>
    <property type="match status" value="1"/>
</dbReference>
<dbReference type="Proteomes" id="UP000688137">
    <property type="component" value="Unassembled WGS sequence"/>
</dbReference>
<evidence type="ECO:0000256" key="4">
    <source>
        <dbReference type="RuleBase" id="RU000666"/>
    </source>
</evidence>
<dbReference type="GO" id="GO:0003735">
    <property type="term" value="F:structural constituent of ribosome"/>
    <property type="evidence" value="ECO:0007669"/>
    <property type="project" value="InterPro"/>
</dbReference>
<keyword evidence="6" id="KW-1185">Reference proteome</keyword>
<dbReference type="EMBL" id="CAJJDM010000038">
    <property type="protein sequence ID" value="CAD8066512.1"/>
    <property type="molecule type" value="Genomic_DNA"/>
</dbReference>
<name>A0A8S1LK10_PARPR</name>
<reference evidence="5" key="1">
    <citation type="submission" date="2021-01" db="EMBL/GenBank/DDBJ databases">
        <authorList>
            <consortium name="Genoscope - CEA"/>
            <person name="William W."/>
        </authorList>
    </citation>
    <scope>NUCLEOTIDE SEQUENCE</scope>
</reference>
<sequence length="108" mass="12595">MVNIPKNRKTFCRKCGSHQSCKVSQYKKSKESPFAQGRRRYDMKQAGYGGQTKPIFRKKAKTTKKVALKLECVKCKLKWLKVIKRCKTIVFVDANQLKKQQELKKNAK</sequence>
<evidence type="ECO:0000313" key="5">
    <source>
        <dbReference type="EMBL" id="CAD8066512.1"/>
    </source>
</evidence>
<dbReference type="GO" id="GO:0006412">
    <property type="term" value="P:translation"/>
    <property type="evidence" value="ECO:0007669"/>
    <property type="project" value="InterPro"/>
</dbReference>